<comment type="caution">
    <text evidence="1">The sequence shown here is derived from an EMBL/GenBank/DDBJ whole genome shotgun (WGS) entry which is preliminary data.</text>
</comment>
<dbReference type="EMBL" id="VSSQ01045520">
    <property type="protein sequence ID" value="MPM99433.1"/>
    <property type="molecule type" value="Genomic_DNA"/>
</dbReference>
<accession>A0A645EF92</accession>
<dbReference type="AlphaFoldDB" id="A0A645EF92"/>
<organism evidence="1">
    <name type="scientific">bioreactor metagenome</name>
    <dbReference type="NCBI Taxonomy" id="1076179"/>
    <lineage>
        <taxon>unclassified sequences</taxon>
        <taxon>metagenomes</taxon>
        <taxon>ecological metagenomes</taxon>
    </lineage>
</organism>
<gene>
    <name evidence="1" type="ORF">SDC9_146624</name>
</gene>
<name>A0A645EF92_9ZZZZ</name>
<sequence length="62" mass="7239">MTQLLQTDTVMKHIVAPNGVNYMDIFFIHIHYPDGSFEVGCKCTKYKSIFERVIENMETRTP</sequence>
<evidence type="ECO:0000313" key="1">
    <source>
        <dbReference type="EMBL" id="MPM99433.1"/>
    </source>
</evidence>
<proteinExistence type="predicted"/>
<reference evidence="1" key="1">
    <citation type="submission" date="2019-08" db="EMBL/GenBank/DDBJ databases">
        <authorList>
            <person name="Kucharzyk K."/>
            <person name="Murdoch R.W."/>
            <person name="Higgins S."/>
            <person name="Loffler F."/>
        </authorList>
    </citation>
    <scope>NUCLEOTIDE SEQUENCE</scope>
</reference>
<protein>
    <submittedName>
        <fullName evidence="1">Uncharacterized protein</fullName>
    </submittedName>
</protein>